<gene>
    <name evidence="1" type="ORF">ES332_A03G035600v1</name>
</gene>
<dbReference type="AlphaFoldDB" id="A0A5D2R3G8"/>
<sequence>MVMMTALATHTQAAKFSCVMRCNVIKCLWSSSIMNRQQCVHDCLSRCGH</sequence>
<accession>A0A5D2R3G8</accession>
<proteinExistence type="predicted"/>
<evidence type="ECO:0000313" key="2">
    <source>
        <dbReference type="Proteomes" id="UP000322667"/>
    </source>
</evidence>
<protein>
    <submittedName>
        <fullName evidence="1">Uncharacterized protein</fullName>
    </submittedName>
</protein>
<dbReference type="EMBL" id="CM017612">
    <property type="protein sequence ID" value="TYI34818.1"/>
    <property type="molecule type" value="Genomic_DNA"/>
</dbReference>
<evidence type="ECO:0000313" key="1">
    <source>
        <dbReference type="EMBL" id="TYI34818.1"/>
    </source>
</evidence>
<reference evidence="1 2" key="1">
    <citation type="submission" date="2019-07" db="EMBL/GenBank/DDBJ databases">
        <title>WGS assembly of Gossypium tomentosum.</title>
        <authorList>
            <person name="Chen Z.J."/>
            <person name="Sreedasyam A."/>
            <person name="Ando A."/>
            <person name="Song Q."/>
            <person name="De L."/>
            <person name="Hulse-Kemp A."/>
            <person name="Ding M."/>
            <person name="Ye W."/>
            <person name="Kirkbride R."/>
            <person name="Jenkins J."/>
            <person name="Plott C."/>
            <person name="Lovell J."/>
            <person name="Lin Y.-M."/>
            <person name="Vaughn R."/>
            <person name="Liu B."/>
            <person name="Li W."/>
            <person name="Simpson S."/>
            <person name="Scheffler B."/>
            <person name="Saski C."/>
            <person name="Grover C."/>
            <person name="Hu G."/>
            <person name="Conover J."/>
            <person name="Carlson J."/>
            <person name="Shu S."/>
            <person name="Boston L."/>
            <person name="Williams M."/>
            <person name="Peterson D."/>
            <person name="Mcgee K."/>
            <person name="Jones D."/>
            <person name="Wendel J."/>
            <person name="Stelly D."/>
            <person name="Grimwood J."/>
            <person name="Schmutz J."/>
        </authorList>
    </citation>
    <scope>NUCLEOTIDE SEQUENCE [LARGE SCALE GENOMIC DNA]</scope>
    <source>
        <strain evidence="1">7179.01</strain>
    </source>
</reference>
<name>A0A5D2R3G8_GOSTO</name>
<organism evidence="1 2">
    <name type="scientific">Gossypium tomentosum</name>
    <name type="common">Hawaiian cotton</name>
    <name type="synonym">Gossypium sandvicense</name>
    <dbReference type="NCBI Taxonomy" id="34277"/>
    <lineage>
        <taxon>Eukaryota</taxon>
        <taxon>Viridiplantae</taxon>
        <taxon>Streptophyta</taxon>
        <taxon>Embryophyta</taxon>
        <taxon>Tracheophyta</taxon>
        <taxon>Spermatophyta</taxon>
        <taxon>Magnoliopsida</taxon>
        <taxon>eudicotyledons</taxon>
        <taxon>Gunneridae</taxon>
        <taxon>Pentapetalae</taxon>
        <taxon>rosids</taxon>
        <taxon>malvids</taxon>
        <taxon>Malvales</taxon>
        <taxon>Malvaceae</taxon>
        <taxon>Malvoideae</taxon>
        <taxon>Gossypium</taxon>
    </lineage>
</organism>
<keyword evidence="2" id="KW-1185">Reference proteome</keyword>
<dbReference type="Proteomes" id="UP000322667">
    <property type="component" value="Chromosome A03"/>
</dbReference>